<keyword evidence="2" id="KW-0285">Flavoprotein</keyword>
<evidence type="ECO:0000256" key="2">
    <source>
        <dbReference type="ARBA" id="ARBA00022630"/>
    </source>
</evidence>
<evidence type="ECO:0000313" key="8">
    <source>
        <dbReference type="Proteomes" id="UP000327118"/>
    </source>
</evidence>
<dbReference type="Pfam" id="PF01494">
    <property type="entry name" value="FAD_binding_3"/>
    <property type="match status" value="1"/>
</dbReference>
<sequence length="388" mass="43474">MSQLPVLIVGAGISGLVLAQHLTRLNVPFQIFERDATVDTRDGGWGLTLHKALPALRQLLPADLLARLPETYVNHATTTHSDPGRFPFFDLKSGQALYHIPAAERIRVSRRRLRQLLTHGIDIQWNKSLQRIESTADTVTVHFDDHSSCTGHLLLSCDGAHSPTRHILYPDAALNVLPIHLLGATTDYTTEELHGAQEIDPSIFHGAHPDSNTYLFFSFLETPHLPTKPYHCQLILSWSESTNLTIPPSNTARLALMKSLTDNWAQPFRALIQQLPEQTEVRSIRVADWIFSPDQVREHPRVVLLGDAAHTMTMFRGEGANHAIMDVQDLVSRVDFQGRTWTVAALRDYEREIFTRAVTAVVNSRQACLDAHDFQAILNGSPLVARRN</sequence>
<dbReference type="PRINTS" id="PR00420">
    <property type="entry name" value="RNGMNOXGNASE"/>
</dbReference>
<evidence type="ECO:0000256" key="4">
    <source>
        <dbReference type="ARBA" id="ARBA00023002"/>
    </source>
</evidence>
<dbReference type="AlphaFoldDB" id="A0A5N6ZC00"/>
<dbReference type="PANTHER" id="PTHR47178:SF1">
    <property type="entry name" value="FAD-BINDING DOMAIN-CONTAINING PROTEIN-RELATED"/>
    <property type="match status" value="1"/>
</dbReference>
<keyword evidence="3" id="KW-0274">FAD</keyword>
<evidence type="ECO:0000256" key="3">
    <source>
        <dbReference type="ARBA" id="ARBA00022827"/>
    </source>
</evidence>
<keyword evidence="8" id="KW-1185">Reference proteome</keyword>
<gene>
    <name evidence="7" type="ORF">BDV28DRAFT_147290</name>
</gene>
<dbReference type="OrthoDB" id="47494at2759"/>
<evidence type="ECO:0000259" key="6">
    <source>
        <dbReference type="Pfam" id="PF01494"/>
    </source>
</evidence>
<dbReference type="Proteomes" id="UP000327118">
    <property type="component" value="Unassembled WGS sequence"/>
</dbReference>
<evidence type="ECO:0000256" key="1">
    <source>
        <dbReference type="ARBA" id="ARBA00001974"/>
    </source>
</evidence>
<dbReference type="GO" id="GO:0071949">
    <property type="term" value="F:FAD binding"/>
    <property type="evidence" value="ECO:0007669"/>
    <property type="project" value="InterPro"/>
</dbReference>
<dbReference type="PANTHER" id="PTHR47178">
    <property type="entry name" value="MONOOXYGENASE, FAD-BINDING"/>
    <property type="match status" value="1"/>
</dbReference>
<accession>A0A5N6ZC00</accession>
<comment type="cofactor">
    <cofactor evidence="1">
        <name>FAD</name>
        <dbReference type="ChEBI" id="CHEBI:57692"/>
    </cofactor>
</comment>
<protein>
    <submittedName>
        <fullName evidence="7">FAD/NAD(P)-binding domain-containing protein</fullName>
    </submittedName>
</protein>
<dbReference type="InterPro" id="IPR036188">
    <property type="entry name" value="FAD/NAD-bd_sf"/>
</dbReference>
<evidence type="ECO:0000313" key="7">
    <source>
        <dbReference type="EMBL" id="KAE8354269.1"/>
    </source>
</evidence>
<dbReference type="GO" id="GO:0004497">
    <property type="term" value="F:monooxygenase activity"/>
    <property type="evidence" value="ECO:0007669"/>
    <property type="project" value="UniProtKB-KW"/>
</dbReference>
<dbReference type="SUPFAM" id="SSF51905">
    <property type="entry name" value="FAD/NAD(P)-binding domain"/>
    <property type="match status" value="1"/>
</dbReference>
<reference evidence="8" key="1">
    <citation type="submission" date="2019-04" db="EMBL/GenBank/DDBJ databases">
        <title>Friends and foes A comparative genomics studyof 23 Aspergillus species from section Flavi.</title>
        <authorList>
            <consortium name="DOE Joint Genome Institute"/>
            <person name="Kjaerbolling I."/>
            <person name="Vesth T."/>
            <person name="Frisvad J.C."/>
            <person name="Nybo J.L."/>
            <person name="Theobald S."/>
            <person name="Kildgaard S."/>
            <person name="Isbrandt T."/>
            <person name="Kuo A."/>
            <person name="Sato A."/>
            <person name="Lyhne E.K."/>
            <person name="Kogle M.E."/>
            <person name="Wiebenga A."/>
            <person name="Kun R.S."/>
            <person name="Lubbers R.J."/>
            <person name="Makela M.R."/>
            <person name="Barry K."/>
            <person name="Chovatia M."/>
            <person name="Clum A."/>
            <person name="Daum C."/>
            <person name="Haridas S."/>
            <person name="He G."/>
            <person name="LaButti K."/>
            <person name="Lipzen A."/>
            <person name="Mondo S."/>
            <person name="Riley R."/>
            <person name="Salamov A."/>
            <person name="Simmons B.A."/>
            <person name="Magnuson J.K."/>
            <person name="Henrissat B."/>
            <person name="Mortensen U.H."/>
            <person name="Larsen T.O."/>
            <person name="Devries R.P."/>
            <person name="Grigoriev I.V."/>
            <person name="Machida M."/>
            <person name="Baker S.E."/>
            <person name="Andersen M.R."/>
        </authorList>
    </citation>
    <scope>NUCLEOTIDE SEQUENCE [LARGE SCALE GENOMIC DNA]</scope>
    <source>
        <strain evidence="8">CBS 553.77</strain>
    </source>
</reference>
<dbReference type="InterPro" id="IPR002938">
    <property type="entry name" value="FAD-bd"/>
</dbReference>
<dbReference type="Gene3D" id="3.50.50.60">
    <property type="entry name" value="FAD/NAD(P)-binding domain"/>
    <property type="match status" value="1"/>
</dbReference>
<name>A0A5N6ZC00_9EURO</name>
<keyword evidence="4" id="KW-0560">Oxidoreductase</keyword>
<evidence type="ECO:0000256" key="5">
    <source>
        <dbReference type="ARBA" id="ARBA00023033"/>
    </source>
</evidence>
<proteinExistence type="predicted"/>
<keyword evidence="5" id="KW-0503">Monooxygenase</keyword>
<organism evidence="7 8">
    <name type="scientific">Aspergillus coremiiformis</name>
    <dbReference type="NCBI Taxonomy" id="138285"/>
    <lineage>
        <taxon>Eukaryota</taxon>
        <taxon>Fungi</taxon>
        <taxon>Dikarya</taxon>
        <taxon>Ascomycota</taxon>
        <taxon>Pezizomycotina</taxon>
        <taxon>Eurotiomycetes</taxon>
        <taxon>Eurotiomycetidae</taxon>
        <taxon>Eurotiales</taxon>
        <taxon>Aspergillaceae</taxon>
        <taxon>Aspergillus</taxon>
        <taxon>Aspergillus subgen. Circumdati</taxon>
    </lineage>
</organism>
<dbReference type="EMBL" id="ML739076">
    <property type="protein sequence ID" value="KAE8354269.1"/>
    <property type="molecule type" value="Genomic_DNA"/>
</dbReference>
<feature type="domain" description="FAD-binding" evidence="6">
    <location>
        <begin position="4"/>
        <end position="339"/>
    </location>
</feature>